<evidence type="ECO:0000259" key="1">
    <source>
        <dbReference type="PROSITE" id="PS50994"/>
    </source>
</evidence>
<dbReference type="Gene3D" id="3.30.420.10">
    <property type="entry name" value="Ribonuclease H-like superfamily/Ribonuclease H"/>
    <property type="match status" value="1"/>
</dbReference>
<accession>A0A0A9X0D5</accession>
<dbReference type="InterPro" id="IPR040676">
    <property type="entry name" value="DUF5641"/>
</dbReference>
<feature type="non-terminal residue" evidence="2">
    <location>
        <position position="1"/>
    </location>
</feature>
<reference evidence="2" key="1">
    <citation type="journal article" date="2014" name="PLoS ONE">
        <title>Transcriptome-Based Identification of ABC Transporters in the Western Tarnished Plant Bug Lygus hesperus.</title>
        <authorList>
            <person name="Hull J.J."/>
            <person name="Chaney K."/>
            <person name="Geib S.M."/>
            <person name="Fabrick J.A."/>
            <person name="Brent C.S."/>
            <person name="Walsh D."/>
            <person name="Lavine L.C."/>
        </authorList>
    </citation>
    <scope>NUCLEOTIDE SEQUENCE</scope>
</reference>
<dbReference type="InterPro" id="IPR012337">
    <property type="entry name" value="RNaseH-like_sf"/>
</dbReference>
<organism evidence="2">
    <name type="scientific">Lygus hesperus</name>
    <name type="common">Western plant bug</name>
    <dbReference type="NCBI Taxonomy" id="30085"/>
    <lineage>
        <taxon>Eukaryota</taxon>
        <taxon>Metazoa</taxon>
        <taxon>Ecdysozoa</taxon>
        <taxon>Arthropoda</taxon>
        <taxon>Hexapoda</taxon>
        <taxon>Insecta</taxon>
        <taxon>Pterygota</taxon>
        <taxon>Neoptera</taxon>
        <taxon>Paraneoptera</taxon>
        <taxon>Hemiptera</taxon>
        <taxon>Heteroptera</taxon>
        <taxon>Panheteroptera</taxon>
        <taxon>Cimicomorpha</taxon>
        <taxon>Miridae</taxon>
        <taxon>Mirini</taxon>
        <taxon>Lygus</taxon>
    </lineage>
</organism>
<dbReference type="PANTHER" id="PTHR47331:SF2">
    <property type="match status" value="1"/>
</dbReference>
<dbReference type="PROSITE" id="PS50994">
    <property type="entry name" value="INTEGRASE"/>
    <property type="match status" value="1"/>
</dbReference>
<feature type="domain" description="Integrase catalytic" evidence="1">
    <location>
        <begin position="199"/>
        <end position="379"/>
    </location>
</feature>
<sequence>EMFQEIRKTVVAANVTDSNELSFSGMIDRCDKYSTIVRAVARALDAACILSPGFTRYCGLTEDLILDRNICGVKFINAEVILFRTVQKEYFIGDVKKSILKKFDVFHDCRGLLRLKTRLLKGDHTDDVKCPIILPSSHPLVTKLIVFEHRRNNHAGALTLMTILRERVWLFQCRRTVNKVIKRCVKCKRFQAKSLDAPEPPLPRHRISTEATFQNTGVDLAGPLFLSSGEKCWVILFTCSVYRAVHLDLLLSLTSEALIQALRRFIARRGRPKLIQSDNGTNFVGLENLFGQLDWITIQEECSLQRISWKFNPPTAAWWGGYWERLIRILKDLLKRNLGHASLLQEEMYTLLCECESIMNNRPLTYLSEDPNELITLKPAMFLNSLGEHDVSDLDHIEENTLERRYKYLQDVRQGLRSRFTKEYLAFLRTGMRGRRGSVQVGDVVLIGSEKKRICWPLGRVIETTPGSDGVVRLVKLWTAKGEVLRPIQRLYPLEIHAAEDDEDVPAEVPVIDLTGEDETD</sequence>
<dbReference type="InterPro" id="IPR001584">
    <property type="entry name" value="Integrase_cat-core"/>
</dbReference>
<dbReference type="Pfam" id="PF18701">
    <property type="entry name" value="DUF5641"/>
    <property type="match status" value="1"/>
</dbReference>
<protein>
    <submittedName>
        <fullName evidence="2">Uncharacterized protein K02A2.6</fullName>
    </submittedName>
</protein>
<proteinExistence type="predicted"/>
<dbReference type="EMBL" id="GBHO01030498">
    <property type="protein sequence ID" value="JAG13106.1"/>
    <property type="molecule type" value="Transcribed_RNA"/>
</dbReference>
<dbReference type="InterPro" id="IPR036397">
    <property type="entry name" value="RNaseH_sf"/>
</dbReference>
<evidence type="ECO:0000313" key="2">
    <source>
        <dbReference type="EMBL" id="JAG13106.1"/>
    </source>
</evidence>
<dbReference type="GO" id="GO:0003676">
    <property type="term" value="F:nucleic acid binding"/>
    <property type="evidence" value="ECO:0007669"/>
    <property type="project" value="InterPro"/>
</dbReference>
<dbReference type="SUPFAM" id="SSF53098">
    <property type="entry name" value="Ribonuclease H-like"/>
    <property type="match status" value="1"/>
</dbReference>
<dbReference type="Pfam" id="PF17921">
    <property type="entry name" value="Integrase_H2C2"/>
    <property type="match status" value="1"/>
</dbReference>
<gene>
    <name evidence="2" type="ORF">CM83_286</name>
</gene>
<name>A0A0A9X0D5_LYGHE</name>
<dbReference type="PANTHER" id="PTHR47331">
    <property type="entry name" value="PHD-TYPE DOMAIN-CONTAINING PROTEIN"/>
    <property type="match status" value="1"/>
</dbReference>
<dbReference type="GO" id="GO:0015074">
    <property type="term" value="P:DNA integration"/>
    <property type="evidence" value="ECO:0007669"/>
    <property type="project" value="InterPro"/>
</dbReference>
<reference evidence="2" key="2">
    <citation type="submission" date="2014-07" db="EMBL/GenBank/DDBJ databases">
        <authorList>
            <person name="Hull J."/>
        </authorList>
    </citation>
    <scope>NUCLEOTIDE SEQUENCE</scope>
</reference>
<dbReference type="InterPro" id="IPR041588">
    <property type="entry name" value="Integrase_H2C2"/>
</dbReference>
<dbReference type="AlphaFoldDB" id="A0A0A9X0D5"/>